<name>C4JT09_UNCRE</name>
<dbReference type="EMBL" id="CH476617">
    <property type="protein sequence ID" value="EEP80756.1"/>
    <property type="molecule type" value="Genomic_DNA"/>
</dbReference>
<dbReference type="Proteomes" id="UP000002058">
    <property type="component" value="Unassembled WGS sequence"/>
</dbReference>
<feature type="region of interest" description="Disordered" evidence="1">
    <location>
        <begin position="68"/>
        <end position="114"/>
    </location>
</feature>
<protein>
    <submittedName>
        <fullName evidence="2">Uncharacterized protein</fullName>
    </submittedName>
</protein>
<feature type="compositionally biased region" description="Low complexity" evidence="1">
    <location>
        <begin position="68"/>
        <end position="79"/>
    </location>
</feature>
<dbReference type="RefSeq" id="XP_002584909.1">
    <property type="nucleotide sequence ID" value="XM_002584863.1"/>
</dbReference>
<organism evidence="2 3">
    <name type="scientific">Uncinocarpus reesii (strain UAMH 1704)</name>
    <dbReference type="NCBI Taxonomy" id="336963"/>
    <lineage>
        <taxon>Eukaryota</taxon>
        <taxon>Fungi</taxon>
        <taxon>Dikarya</taxon>
        <taxon>Ascomycota</taxon>
        <taxon>Pezizomycotina</taxon>
        <taxon>Eurotiomycetes</taxon>
        <taxon>Eurotiomycetidae</taxon>
        <taxon>Onygenales</taxon>
        <taxon>Onygenaceae</taxon>
        <taxon>Uncinocarpus</taxon>
    </lineage>
</organism>
<keyword evidence="3" id="KW-1185">Reference proteome</keyword>
<dbReference type="KEGG" id="ure:UREG_05598"/>
<proteinExistence type="predicted"/>
<dbReference type="VEuPathDB" id="FungiDB:UREG_05598"/>
<evidence type="ECO:0000313" key="2">
    <source>
        <dbReference type="EMBL" id="EEP80756.1"/>
    </source>
</evidence>
<evidence type="ECO:0000256" key="1">
    <source>
        <dbReference type="SAM" id="MobiDB-lite"/>
    </source>
</evidence>
<reference evidence="3" key="1">
    <citation type="journal article" date="2009" name="Genome Res.">
        <title>Comparative genomic analyses of the human fungal pathogens Coccidioides and their relatives.</title>
        <authorList>
            <person name="Sharpton T.J."/>
            <person name="Stajich J.E."/>
            <person name="Rounsley S.D."/>
            <person name="Gardner M.J."/>
            <person name="Wortman J.R."/>
            <person name="Jordar V.S."/>
            <person name="Maiti R."/>
            <person name="Kodira C.D."/>
            <person name="Neafsey D.E."/>
            <person name="Zeng Q."/>
            <person name="Hung C.-Y."/>
            <person name="McMahan C."/>
            <person name="Muszewska A."/>
            <person name="Grynberg M."/>
            <person name="Mandel M.A."/>
            <person name="Kellner E.M."/>
            <person name="Barker B.M."/>
            <person name="Galgiani J.N."/>
            <person name="Orbach M.J."/>
            <person name="Kirkland T.N."/>
            <person name="Cole G.T."/>
            <person name="Henn M.R."/>
            <person name="Birren B.W."/>
            <person name="Taylor J.W."/>
        </authorList>
    </citation>
    <scope>NUCLEOTIDE SEQUENCE [LARGE SCALE GENOMIC DNA]</scope>
    <source>
        <strain evidence="3">UAMH 1704</strain>
    </source>
</reference>
<evidence type="ECO:0000313" key="3">
    <source>
        <dbReference type="Proteomes" id="UP000002058"/>
    </source>
</evidence>
<dbReference type="InParanoid" id="C4JT09"/>
<dbReference type="AlphaFoldDB" id="C4JT09"/>
<sequence length="114" mass="12796">MSIWQLIPLVEEFYFFGTTSFRSYRPRKSLGRSSSAYDGDRDELQPLIAESNWPTALVRSQRARAAALSSVARRQAQQATHSGESVGDASGRRSIIPSKPEKRDRNSQHGSTQR</sequence>
<dbReference type="HOGENOM" id="CLU_2122897_0_0_1"/>
<accession>C4JT09</accession>
<dbReference type="GeneID" id="8441104"/>
<gene>
    <name evidence="2" type="ORF">UREG_05598</name>
</gene>